<reference evidence="1" key="1">
    <citation type="submission" date="2022-11" db="EMBL/GenBank/DDBJ databases">
        <title>Nonomuraea corallina sp. nov., a new species of the genus Nonomuraea isolated from sea side sediment in Thai sea.</title>
        <authorList>
            <person name="Ngamcharungchit C."/>
            <person name="Matsumoto A."/>
            <person name="Suriyachadkun C."/>
            <person name="Panbangred W."/>
            <person name="Inahashi Y."/>
            <person name="Intra B."/>
        </authorList>
    </citation>
    <scope>NUCLEOTIDE SEQUENCE</scope>
    <source>
        <strain evidence="1">MCN248</strain>
    </source>
</reference>
<protein>
    <recommendedName>
        <fullName evidence="3">GNAT family N-acetyltransferase</fullName>
    </recommendedName>
</protein>
<name>A0ABT4SL42_9ACTN</name>
<keyword evidence="2" id="KW-1185">Reference proteome</keyword>
<evidence type="ECO:0000313" key="2">
    <source>
        <dbReference type="Proteomes" id="UP001144036"/>
    </source>
</evidence>
<proteinExistence type="predicted"/>
<comment type="caution">
    <text evidence="1">The sequence shown here is derived from an EMBL/GenBank/DDBJ whole genome shotgun (WGS) entry which is preliminary data.</text>
</comment>
<gene>
    <name evidence="1" type="ORF">OUY22_31500</name>
</gene>
<dbReference type="EMBL" id="JAPNNL010000191">
    <property type="protein sequence ID" value="MDA0637958.1"/>
    <property type="molecule type" value="Genomic_DNA"/>
</dbReference>
<accession>A0ABT4SL42</accession>
<dbReference type="RefSeq" id="WP_270158884.1">
    <property type="nucleotide sequence ID" value="NZ_JAPNNL010000191.1"/>
</dbReference>
<organism evidence="1 2">
    <name type="scientific">Nonomuraea corallina</name>
    <dbReference type="NCBI Taxonomy" id="2989783"/>
    <lineage>
        <taxon>Bacteria</taxon>
        <taxon>Bacillati</taxon>
        <taxon>Actinomycetota</taxon>
        <taxon>Actinomycetes</taxon>
        <taxon>Streptosporangiales</taxon>
        <taxon>Streptosporangiaceae</taxon>
        <taxon>Nonomuraea</taxon>
    </lineage>
</organism>
<dbReference type="Proteomes" id="UP001144036">
    <property type="component" value="Unassembled WGS sequence"/>
</dbReference>
<sequence length="130" mass="14553">MSRPRYEARWRGADYPASPESRAEGVWLRLRSRSPLEGFDEVAPGRWVRPVPAADCEQVTYITTVCEWRGVPCVVLGDEDGELLVEYVGGLTPVAADLGFGRIERGVHRRLVPRDEVSGLREEITLLTCV</sequence>
<evidence type="ECO:0008006" key="3">
    <source>
        <dbReference type="Google" id="ProtNLM"/>
    </source>
</evidence>
<evidence type="ECO:0000313" key="1">
    <source>
        <dbReference type="EMBL" id="MDA0637958.1"/>
    </source>
</evidence>